<evidence type="ECO:0000256" key="4">
    <source>
        <dbReference type="SAM" id="SignalP"/>
    </source>
</evidence>
<dbReference type="CDD" id="cd02877">
    <property type="entry name" value="GH18_hevamine_XipI_class_III"/>
    <property type="match status" value="1"/>
</dbReference>
<evidence type="ECO:0000256" key="3">
    <source>
        <dbReference type="SAM" id="MobiDB-lite"/>
    </source>
</evidence>
<dbReference type="GO" id="GO:0005975">
    <property type="term" value="P:carbohydrate metabolic process"/>
    <property type="evidence" value="ECO:0007669"/>
    <property type="project" value="InterPro"/>
</dbReference>
<sequence length="1000" mass="110794">MIAQIIFAFWALFATALSENVQSTHSHGIVVYWGQNSGTHLGLDQKPLRHYCDKKHVDIVVVSYVNEFPKMKMNLANMCGVTFPSGLLNCPDVGKDITYCQEQGKIVLLSLGGDSGNYGFEDDKQARDFAKVLYNTFGPGTAEERPFGNAVVNGYDLNLEKPSPGYAALATELNRLHEDMDIPYFLTATPQCPYIDKNLGEALLNAPFHAVFIQFYNNDCSLIYPAKFNFMTQWKDFADKFSLNKDVLLFIGLPGVTQSAGSGYATLEQVKAVVTKDFFEYEKFGGFMLWDASSLEGNKDAQDISYDEQLANFLAAPPLAMQPPKGVAVYWGQNSGGDQERLRHTCERDSVDTVILSFLTDFPKMKLNFSNMCSKAFRSGLLHCRDISDDIKYCQLRGKTVLLSLGGDSGKYGFESDAEARDFAHTMYDTFGPGFTEERPFDDAVVDGYDFNMETEGIGYVAFAQELNRLHANMKRFYLTASPQCPFPDQALNDVLTNAQMSALYVQFYNNYCSLSGGSFNFATDWKRFAENASPNRLVQIYIGLPGAPRSAGLGYVGIEQVKRIVNRQILDDENFGGFALWDASSAETNKDKKGKSYDQQIKDYMNNPGGNPNNLTNNNLTNVDNVDNADVDMDKKKPLDVDVDMDKKKPLDVDVDMDKKKPFDLNKPKFKPPKGVAVYWGQNSGGGQVRLRHTCDRDAVDTVILSFLTSFPKMVLNFSNMCWQTFPDGLLHCKDIADDIKYCQLKGKTVLLSLGGASGTYGFSSDDEARQFAQTMYDTFGPGHTAERPFDDAVVDGYDFDMETSGVGYVAFAQELNRLHSHMKKFYLTAAPQCPYPDQALGDVLKSAQMSAVYIQFYNNYCSLSGGSFNFATDWKNYARTVSPNKNVLLYIGLPGAPRSAGLGYVDIEQVKRVVGKDILDDPNFGGFMLWDASSAEANKDAHGVSYDQQLKNYMNNPGMDVGAGSGNVTAQNDAGSGNVTAQNDTKPFALNGPKFVKV</sequence>
<name>A0A8H7LG93_9ASCO</name>
<keyword evidence="2" id="KW-0326">Glycosidase</keyword>
<dbReference type="EMBL" id="JACBPP010000002">
    <property type="protein sequence ID" value="KAF8003792.1"/>
    <property type="molecule type" value="Genomic_DNA"/>
</dbReference>
<proteinExistence type="predicted"/>
<evidence type="ECO:0000256" key="1">
    <source>
        <dbReference type="ARBA" id="ARBA00022801"/>
    </source>
</evidence>
<dbReference type="InterPro" id="IPR045321">
    <property type="entry name" value="Cts1-like"/>
</dbReference>
<dbReference type="PANTHER" id="PTHR45708:SF49">
    <property type="entry name" value="ENDOCHITINASE"/>
    <property type="match status" value="1"/>
</dbReference>
<keyword evidence="4" id="KW-0732">Signal</keyword>
<feature type="region of interest" description="Disordered" evidence="3">
    <location>
        <begin position="964"/>
        <end position="988"/>
    </location>
</feature>
<feature type="chain" id="PRO_5034162965" description="GH18 domain-containing protein" evidence="4">
    <location>
        <begin position="19"/>
        <end position="1000"/>
    </location>
</feature>
<feature type="compositionally biased region" description="Polar residues" evidence="3">
    <location>
        <begin position="968"/>
        <end position="987"/>
    </location>
</feature>
<dbReference type="PROSITE" id="PS51910">
    <property type="entry name" value="GH18_2"/>
    <property type="match status" value="3"/>
</dbReference>
<evidence type="ECO:0000256" key="2">
    <source>
        <dbReference type="ARBA" id="ARBA00023295"/>
    </source>
</evidence>
<keyword evidence="1" id="KW-0378">Hydrolase</keyword>
<dbReference type="Proteomes" id="UP000649328">
    <property type="component" value="Unassembled WGS sequence"/>
</dbReference>
<keyword evidence="7" id="KW-1185">Reference proteome</keyword>
<dbReference type="Gene3D" id="3.20.20.80">
    <property type="entry name" value="Glycosidases"/>
    <property type="match status" value="3"/>
</dbReference>
<dbReference type="InterPro" id="IPR017853">
    <property type="entry name" value="GH"/>
</dbReference>
<protein>
    <recommendedName>
        <fullName evidence="5">GH18 domain-containing protein</fullName>
    </recommendedName>
</protein>
<dbReference type="PANTHER" id="PTHR45708">
    <property type="entry name" value="ENDOCHITINASE"/>
    <property type="match status" value="1"/>
</dbReference>
<dbReference type="SUPFAM" id="SSF51445">
    <property type="entry name" value="(Trans)glycosidases"/>
    <property type="match status" value="3"/>
</dbReference>
<feature type="domain" description="GH18" evidence="5">
    <location>
        <begin position="325"/>
        <end position="609"/>
    </location>
</feature>
<dbReference type="InterPro" id="IPR050542">
    <property type="entry name" value="Glycosyl_Hydrlase18_Chitinase"/>
</dbReference>
<feature type="region of interest" description="Disordered" evidence="3">
    <location>
        <begin position="606"/>
        <end position="633"/>
    </location>
</feature>
<feature type="domain" description="GH18" evidence="5">
    <location>
        <begin position="675"/>
        <end position="959"/>
    </location>
</feature>
<reference evidence="6" key="1">
    <citation type="submission" date="2020-10" db="EMBL/GenBank/DDBJ databases">
        <title>The Whole-Genome Sequence of Metschnikowia persimmonesis, a Novel Endophytic Yeast Species Isolated from Medicinal Plant Diospyros kaki Thumb.</title>
        <authorList>
            <person name="Rahmat E."/>
            <person name="Kang Y."/>
        </authorList>
    </citation>
    <scope>NUCLEOTIDE SEQUENCE</scope>
    <source>
        <strain evidence="6">KIOM G15050</strain>
    </source>
</reference>
<feature type="compositionally biased region" description="Low complexity" evidence="3">
    <location>
        <begin position="607"/>
        <end position="629"/>
    </location>
</feature>
<evidence type="ECO:0000313" key="7">
    <source>
        <dbReference type="Proteomes" id="UP000649328"/>
    </source>
</evidence>
<comment type="caution">
    <text evidence="6">The sequence shown here is derived from an EMBL/GenBank/DDBJ whole genome shotgun (WGS) entry which is preliminary data.</text>
</comment>
<dbReference type="GO" id="GO:0005576">
    <property type="term" value="C:extracellular region"/>
    <property type="evidence" value="ECO:0007669"/>
    <property type="project" value="TreeGrafter"/>
</dbReference>
<accession>A0A8H7LG93</accession>
<dbReference type="GO" id="GO:0004568">
    <property type="term" value="F:chitinase activity"/>
    <property type="evidence" value="ECO:0007669"/>
    <property type="project" value="TreeGrafter"/>
</dbReference>
<gene>
    <name evidence="6" type="ORF">HF325_001240</name>
</gene>
<feature type="signal peptide" evidence="4">
    <location>
        <begin position="1"/>
        <end position="18"/>
    </location>
</feature>
<dbReference type="InterPro" id="IPR001223">
    <property type="entry name" value="Glyco_hydro18_cat"/>
</dbReference>
<organism evidence="6 7">
    <name type="scientific">Metschnikowia pulcherrima</name>
    <dbReference type="NCBI Taxonomy" id="27326"/>
    <lineage>
        <taxon>Eukaryota</taxon>
        <taxon>Fungi</taxon>
        <taxon>Dikarya</taxon>
        <taxon>Ascomycota</taxon>
        <taxon>Saccharomycotina</taxon>
        <taxon>Pichiomycetes</taxon>
        <taxon>Metschnikowiaceae</taxon>
        <taxon>Metschnikowia</taxon>
    </lineage>
</organism>
<dbReference type="Pfam" id="PF00704">
    <property type="entry name" value="Glyco_hydro_18"/>
    <property type="match status" value="3"/>
</dbReference>
<dbReference type="OrthoDB" id="6020543at2759"/>
<evidence type="ECO:0000313" key="6">
    <source>
        <dbReference type="EMBL" id="KAF8003792.1"/>
    </source>
</evidence>
<feature type="domain" description="GH18" evidence="5">
    <location>
        <begin position="27"/>
        <end position="317"/>
    </location>
</feature>
<evidence type="ECO:0000259" key="5">
    <source>
        <dbReference type="PROSITE" id="PS51910"/>
    </source>
</evidence>
<dbReference type="AlphaFoldDB" id="A0A8H7LG93"/>